<evidence type="ECO:0000256" key="5">
    <source>
        <dbReference type="ARBA" id="ARBA00023136"/>
    </source>
</evidence>
<dbReference type="Pfam" id="PF13520">
    <property type="entry name" value="AA_permease_2"/>
    <property type="match status" value="1"/>
</dbReference>
<comment type="caution">
    <text evidence="7">The sequence shown here is derived from an EMBL/GenBank/DDBJ whole genome shotgun (WGS) entry which is preliminary data.</text>
</comment>
<evidence type="ECO:0000256" key="6">
    <source>
        <dbReference type="SAM" id="Phobius"/>
    </source>
</evidence>
<evidence type="ECO:0000313" key="7">
    <source>
        <dbReference type="EMBL" id="MET7029937.1"/>
    </source>
</evidence>
<proteinExistence type="predicted"/>
<dbReference type="PANTHER" id="PTHR43243:SF4">
    <property type="entry name" value="CATIONIC AMINO ACID TRANSPORTER 4"/>
    <property type="match status" value="1"/>
</dbReference>
<dbReference type="InterPro" id="IPR002293">
    <property type="entry name" value="AA/rel_permease1"/>
</dbReference>
<feature type="transmembrane region" description="Helical" evidence="6">
    <location>
        <begin position="325"/>
        <end position="343"/>
    </location>
</feature>
<feature type="transmembrane region" description="Helical" evidence="6">
    <location>
        <begin position="19"/>
        <end position="36"/>
    </location>
</feature>
<dbReference type="Gene3D" id="1.20.1740.10">
    <property type="entry name" value="Amino acid/polyamine transporter I"/>
    <property type="match status" value="1"/>
</dbReference>
<protein>
    <submittedName>
        <fullName evidence="7">Amino acid permease</fullName>
    </submittedName>
</protein>
<feature type="transmembrane region" description="Helical" evidence="6">
    <location>
        <begin position="152"/>
        <end position="170"/>
    </location>
</feature>
<feature type="transmembrane region" description="Helical" evidence="6">
    <location>
        <begin position="91"/>
        <end position="115"/>
    </location>
</feature>
<dbReference type="PIRSF" id="PIRSF006060">
    <property type="entry name" value="AA_transporter"/>
    <property type="match status" value="1"/>
</dbReference>
<dbReference type="EMBL" id="JBEWYP010000006">
    <property type="protein sequence ID" value="MET7029937.1"/>
    <property type="molecule type" value="Genomic_DNA"/>
</dbReference>
<evidence type="ECO:0000313" key="8">
    <source>
        <dbReference type="Proteomes" id="UP001549773"/>
    </source>
</evidence>
<reference evidence="7 8" key="1">
    <citation type="submission" date="2024-07" db="EMBL/GenBank/DDBJ databases">
        <title>The genome sequence of type strain Sediminicola luteus GDMCC 1.2596T.</title>
        <authorList>
            <person name="Liu Y."/>
        </authorList>
    </citation>
    <scope>NUCLEOTIDE SEQUENCE [LARGE SCALE GENOMIC DNA]</scope>
    <source>
        <strain evidence="7 8">GDMCC 1.2596</strain>
    </source>
</reference>
<keyword evidence="4 6" id="KW-1133">Transmembrane helix</keyword>
<dbReference type="RefSeq" id="WP_354618737.1">
    <property type="nucleotide sequence ID" value="NZ_JBEWYP010000006.1"/>
</dbReference>
<feature type="transmembrane region" description="Helical" evidence="6">
    <location>
        <begin position="190"/>
        <end position="208"/>
    </location>
</feature>
<feature type="transmembrane region" description="Helical" evidence="6">
    <location>
        <begin position="276"/>
        <end position="304"/>
    </location>
</feature>
<feature type="transmembrane region" description="Helical" evidence="6">
    <location>
        <begin position="387"/>
        <end position="406"/>
    </location>
</feature>
<keyword evidence="8" id="KW-1185">Reference proteome</keyword>
<keyword evidence="2" id="KW-0813">Transport</keyword>
<evidence type="ECO:0000256" key="2">
    <source>
        <dbReference type="ARBA" id="ARBA00022448"/>
    </source>
</evidence>
<feature type="transmembrane region" description="Helical" evidence="6">
    <location>
        <begin position="349"/>
        <end position="366"/>
    </location>
</feature>
<sequence length="409" mass="43792">MDGGQEGVGLKKQLGTVQILLYGIGTMLGAGIYVLVGKVAGYAGSLAPLSFLIAGVLAGLTAYSYSLLSPRFPKSGGEIVYVKNAFNSKRLATLVGWGVIFTGFISAAAIIKGFVGYLDVFIEIPDALVIIVSMTLLCMLAIWGIGESLNVIGFITLIEVGGLLFVIFVADIDIEKFTSHFSQMFVRAPGYDVLAVFQGAFLAFYAFVGFEDLANVAEEAKNPKKSMPVAIMGSLFIALTLYVAVAVVAVISLPLTELSSTDAPMAEIVANKGQHYAYFISVISLVAVLNGVLAQVIMGSRVLYGLAGQNSAPKLFHRVHKKFRTPLLATIVISIGIVVLAVFLPIVQLANMTSYVIISVFVLVNLSQVKLAFMDFGKKKCWGNRKFFLPLIATILCIVFLAYKIVAVV</sequence>
<accession>A0ABV2TXG7</accession>
<evidence type="ECO:0000256" key="1">
    <source>
        <dbReference type="ARBA" id="ARBA00004141"/>
    </source>
</evidence>
<feature type="transmembrane region" description="Helical" evidence="6">
    <location>
        <begin position="42"/>
        <end position="65"/>
    </location>
</feature>
<evidence type="ECO:0000256" key="3">
    <source>
        <dbReference type="ARBA" id="ARBA00022692"/>
    </source>
</evidence>
<name>A0ABV2TXG7_9FLAO</name>
<feature type="transmembrane region" description="Helical" evidence="6">
    <location>
        <begin position="229"/>
        <end position="256"/>
    </location>
</feature>
<comment type="subcellular location">
    <subcellularLocation>
        <location evidence="1">Membrane</location>
        <topology evidence="1">Multi-pass membrane protein</topology>
    </subcellularLocation>
</comment>
<gene>
    <name evidence="7" type="ORF">ABXZ32_11045</name>
</gene>
<evidence type="ECO:0000256" key="4">
    <source>
        <dbReference type="ARBA" id="ARBA00022989"/>
    </source>
</evidence>
<organism evidence="7 8">
    <name type="scientific">Sediminicola luteus</name>
    <dbReference type="NCBI Taxonomy" id="319238"/>
    <lineage>
        <taxon>Bacteria</taxon>
        <taxon>Pseudomonadati</taxon>
        <taxon>Bacteroidota</taxon>
        <taxon>Flavobacteriia</taxon>
        <taxon>Flavobacteriales</taxon>
        <taxon>Flavobacteriaceae</taxon>
        <taxon>Sediminicola</taxon>
    </lineage>
</organism>
<keyword evidence="5 6" id="KW-0472">Membrane</keyword>
<feature type="transmembrane region" description="Helical" evidence="6">
    <location>
        <begin position="127"/>
        <end position="145"/>
    </location>
</feature>
<keyword evidence="3 6" id="KW-0812">Transmembrane</keyword>
<dbReference type="Proteomes" id="UP001549773">
    <property type="component" value="Unassembled WGS sequence"/>
</dbReference>
<dbReference type="PANTHER" id="PTHR43243">
    <property type="entry name" value="INNER MEMBRANE TRANSPORTER YGJI-RELATED"/>
    <property type="match status" value="1"/>
</dbReference>